<feature type="domain" description="Secretion system C-terminal sorting" evidence="2">
    <location>
        <begin position="432"/>
        <end position="495"/>
    </location>
</feature>
<sequence length="508" mass="54600">MKKLYPLVIAALCGSVTIVQAQSWKPFRMGLIYAYQPTGTGPATDAFTLRVDSAYATTAGDSVFTFNRIMRRAPGTDQGTFYKTRNNLFGSRLEWRPGTAEYRLVVNADPTAGQGATSLLLRPRAAVGSSWAAGQNPLVTATLTSRAVQTFGTPAVTDSLATITLSNGQVVRMSRRYGLVSATELVYPYSGNSREYVQAALPAALLQSAYSPLAIFDMQPGDELGYVQEPFSYGGLPCSRTYKLRQIKTRQQTADSLIYTYQEQSRTQTYGVPNCGSPAGSSTGSATTGRLAISLRTGQARQYSYLFGALPMLSGEYRVASTTGNDQRLIVGMGLLYQSLGGCAGTGRNVGYQVMYPYNTSPGMYWRGLDALTIQQSFSPVLGLGDLYTGETSLQYYTRTRGGNTTTCGTRSDFATLLPARSAALAPGFQAFPNPTAESLQLQLEGPARAGTSVVVQDALGRLVWRTEVAAGQTTVPLSLRQQPAGIYLVQLQVAAGDVRSVRVQKLP</sequence>
<protein>
    <submittedName>
        <fullName evidence="3">T9SS type A sorting domain-containing protein</fullName>
    </submittedName>
</protein>
<keyword evidence="1" id="KW-0732">Signal</keyword>
<comment type="caution">
    <text evidence="3">The sequence shown here is derived from an EMBL/GenBank/DDBJ whole genome shotgun (WGS) entry which is preliminary data.</text>
</comment>
<evidence type="ECO:0000313" key="3">
    <source>
        <dbReference type="EMBL" id="MCB2408559.1"/>
    </source>
</evidence>
<dbReference type="EMBL" id="JAJADR010000002">
    <property type="protein sequence ID" value="MCB2408559.1"/>
    <property type="molecule type" value="Genomic_DNA"/>
</dbReference>
<proteinExistence type="predicted"/>
<reference evidence="3" key="1">
    <citation type="submission" date="2021-10" db="EMBL/GenBank/DDBJ databases">
        <authorList>
            <person name="Dean J.D."/>
            <person name="Kim M.K."/>
            <person name="Newey C.N."/>
            <person name="Stoker T.S."/>
            <person name="Thompson D.W."/>
            <person name="Grose J.H."/>
        </authorList>
    </citation>
    <scope>NUCLEOTIDE SEQUENCE</scope>
    <source>
        <strain evidence="3">BT178</strain>
    </source>
</reference>
<keyword evidence="4" id="KW-1185">Reference proteome</keyword>
<dbReference type="RefSeq" id="WP_226175697.1">
    <property type="nucleotide sequence ID" value="NZ_JAJADR010000002.1"/>
</dbReference>
<dbReference type="NCBIfam" id="TIGR04183">
    <property type="entry name" value="Por_Secre_tail"/>
    <property type="match status" value="1"/>
</dbReference>
<feature type="chain" id="PRO_5045644606" evidence="1">
    <location>
        <begin position="22"/>
        <end position="508"/>
    </location>
</feature>
<evidence type="ECO:0000313" key="4">
    <source>
        <dbReference type="Proteomes" id="UP001165296"/>
    </source>
</evidence>
<feature type="signal peptide" evidence="1">
    <location>
        <begin position="1"/>
        <end position="21"/>
    </location>
</feature>
<evidence type="ECO:0000256" key="1">
    <source>
        <dbReference type="SAM" id="SignalP"/>
    </source>
</evidence>
<dbReference type="Proteomes" id="UP001165296">
    <property type="component" value="Unassembled WGS sequence"/>
</dbReference>
<accession>A0ABS8AS30</accession>
<dbReference type="Pfam" id="PF18962">
    <property type="entry name" value="Por_Secre_tail"/>
    <property type="match status" value="1"/>
</dbReference>
<name>A0ABS8AS30_9BACT</name>
<evidence type="ECO:0000259" key="2">
    <source>
        <dbReference type="Pfam" id="PF18962"/>
    </source>
</evidence>
<organism evidence="3 4">
    <name type="scientific">Hymenobacter lucidus</name>
    <dbReference type="NCBI Taxonomy" id="2880930"/>
    <lineage>
        <taxon>Bacteria</taxon>
        <taxon>Pseudomonadati</taxon>
        <taxon>Bacteroidota</taxon>
        <taxon>Cytophagia</taxon>
        <taxon>Cytophagales</taxon>
        <taxon>Hymenobacteraceae</taxon>
        <taxon>Hymenobacter</taxon>
    </lineage>
</organism>
<dbReference type="InterPro" id="IPR026444">
    <property type="entry name" value="Secre_tail"/>
</dbReference>
<gene>
    <name evidence="3" type="ORF">LGH74_11275</name>
</gene>